<evidence type="ECO:0000259" key="9">
    <source>
        <dbReference type="PROSITE" id="PS51352"/>
    </source>
</evidence>
<dbReference type="AlphaFoldDB" id="A0A9Q8Z6U5"/>
<evidence type="ECO:0000256" key="5">
    <source>
        <dbReference type="ARBA" id="ARBA00045246"/>
    </source>
</evidence>
<feature type="transmembrane region" description="Helical" evidence="7">
    <location>
        <begin position="670"/>
        <end position="687"/>
    </location>
</feature>
<evidence type="ECO:0000256" key="7">
    <source>
        <dbReference type="SAM" id="Phobius"/>
    </source>
</evidence>
<organism evidence="10 11">
    <name type="scientific">Curvularia clavata</name>
    <dbReference type="NCBI Taxonomy" id="95742"/>
    <lineage>
        <taxon>Eukaryota</taxon>
        <taxon>Fungi</taxon>
        <taxon>Dikarya</taxon>
        <taxon>Ascomycota</taxon>
        <taxon>Pezizomycotina</taxon>
        <taxon>Dothideomycetes</taxon>
        <taxon>Pleosporomycetidae</taxon>
        <taxon>Pleosporales</taxon>
        <taxon>Pleosporineae</taxon>
        <taxon>Pleosporaceae</taxon>
        <taxon>Curvularia</taxon>
    </lineage>
</organism>
<feature type="compositionally biased region" description="Basic and acidic residues" evidence="6">
    <location>
        <begin position="200"/>
        <end position="223"/>
    </location>
</feature>
<dbReference type="EMBL" id="CP089276">
    <property type="protein sequence ID" value="USP77412.1"/>
    <property type="molecule type" value="Genomic_DNA"/>
</dbReference>
<sequence length="725" mass="81782">MRFALYSLLSLATVASTFAADASSKDDAWDEKAADTTFNGEKVPPMIELTPDTLDSETKKGNWIVEFFSPYCGHCMYFKPIYQTAYEFYYTSKPFLSAEEPEGDSLNTFTRYYDFKFAKVDCVAYADLCKKRNIESYPTLMYIQDGTEKQKHKGVKEMKEFSEWVEGLLESIRPGTRKEGGPKLPKVGATSVETGPDPEDVAKGEKKEKGKVEDKEEKMEKKPSVAAASASASATSKATPTKESKPKPSPAKPAKPASTANPSGTVTTLTAETFEKHVTSTLEPWFIKFYAPWCHHCQALAPTWANLARQMQGKLNIGEVNCDAEKKLCKEAHVRGYPTMLFFRGGERVEYHGLRGLGDLLDYAEKASAIGAGVPDVTAEEFKKMEEKEEVIFVYFYDHATTSEDFQALERLPLSLVGHAKLVKTDDKEMFERFKISTWPRLMVAREGKPTYYPPRTPFEMRDVKKVLTWMKSVWLPIVPEMTALNAREITEGKIVVLGILNRDHSDEFILAKRELKSAALEWIDKQETAFQLSRQELRDAKQLRIEEAQDKNDERALQNAKNIRINLDKIERAQVGFAWVDGIFWDRWVKTTYGVDVKDGESVIINDEDNRRYWDRTISGEPIRLSRAAILETIKMVTANPPKITPKSTTGRVMGTYLSTRRFIGNHPFISLGLFVGFFTAVTLFGKSRRRRQFGSTGSYFQLGEKDGLLGGLGNGNFGGAKHD</sequence>
<evidence type="ECO:0000313" key="11">
    <source>
        <dbReference type="Proteomes" id="UP001056012"/>
    </source>
</evidence>
<feature type="signal peptide" evidence="8">
    <location>
        <begin position="1"/>
        <end position="19"/>
    </location>
</feature>
<proteinExistence type="predicted"/>
<dbReference type="PANTHER" id="PTHR46426:SF1">
    <property type="entry name" value="PROTEIN DISULFIDE-ISOMERASE TMX3"/>
    <property type="match status" value="1"/>
</dbReference>
<accession>A0A9Q8Z6U5</accession>
<evidence type="ECO:0000256" key="8">
    <source>
        <dbReference type="SAM" id="SignalP"/>
    </source>
</evidence>
<feature type="chain" id="PRO_5040236487" description="Thioredoxin domain-containing protein" evidence="8">
    <location>
        <begin position="20"/>
        <end position="725"/>
    </location>
</feature>
<keyword evidence="2 7" id="KW-0812">Transmembrane</keyword>
<evidence type="ECO:0000256" key="1">
    <source>
        <dbReference type="ARBA" id="ARBA00004389"/>
    </source>
</evidence>
<comment type="function">
    <text evidence="5">Probable disulfide isomerase, which participates in the folding of proteins containing disulfide bonds. May act as a dithiol oxidase. Acts as a regulator of endoplasmic reticulum-mitochondria contact sites via its ability to regulate redox signals.</text>
</comment>
<dbReference type="Gene3D" id="3.40.30.10">
    <property type="entry name" value="Glutaredoxin"/>
    <property type="match status" value="3"/>
</dbReference>
<feature type="compositionally biased region" description="Low complexity" evidence="6">
    <location>
        <begin position="254"/>
        <end position="263"/>
    </location>
</feature>
<dbReference type="PROSITE" id="PS00194">
    <property type="entry name" value="THIOREDOXIN_1"/>
    <property type="match status" value="1"/>
</dbReference>
<evidence type="ECO:0000313" key="10">
    <source>
        <dbReference type="EMBL" id="USP77412.1"/>
    </source>
</evidence>
<dbReference type="InterPro" id="IPR017937">
    <property type="entry name" value="Thioredoxin_CS"/>
</dbReference>
<feature type="domain" description="Thioredoxin" evidence="9">
    <location>
        <begin position="22"/>
        <end position="170"/>
    </location>
</feature>
<dbReference type="InterPro" id="IPR036249">
    <property type="entry name" value="Thioredoxin-like_sf"/>
</dbReference>
<evidence type="ECO:0000256" key="2">
    <source>
        <dbReference type="ARBA" id="ARBA00022692"/>
    </source>
</evidence>
<protein>
    <recommendedName>
        <fullName evidence="9">Thioredoxin domain-containing protein</fullName>
    </recommendedName>
</protein>
<keyword evidence="11" id="KW-1185">Reference proteome</keyword>
<dbReference type="CDD" id="cd02961">
    <property type="entry name" value="PDI_a_family"/>
    <property type="match status" value="2"/>
</dbReference>
<feature type="domain" description="Thioredoxin" evidence="9">
    <location>
        <begin position="248"/>
        <end position="369"/>
    </location>
</feature>
<feature type="region of interest" description="Disordered" evidence="6">
    <location>
        <begin position="172"/>
        <end position="265"/>
    </location>
</feature>
<dbReference type="PROSITE" id="PS51352">
    <property type="entry name" value="THIOREDOXIN_2"/>
    <property type="match status" value="2"/>
</dbReference>
<dbReference type="Proteomes" id="UP001056012">
    <property type="component" value="Chromosome 3"/>
</dbReference>
<dbReference type="Pfam" id="PF00085">
    <property type="entry name" value="Thioredoxin"/>
    <property type="match status" value="2"/>
</dbReference>
<evidence type="ECO:0000256" key="6">
    <source>
        <dbReference type="SAM" id="MobiDB-lite"/>
    </source>
</evidence>
<keyword evidence="8" id="KW-0732">Signal</keyword>
<dbReference type="PANTHER" id="PTHR46426">
    <property type="entry name" value="PROTEIN DISULFIDE-ISOMERASE TMX3"/>
    <property type="match status" value="1"/>
</dbReference>
<keyword evidence="3 7" id="KW-1133">Transmembrane helix</keyword>
<evidence type="ECO:0000256" key="4">
    <source>
        <dbReference type="ARBA" id="ARBA00023136"/>
    </source>
</evidence>
<dbReference type="OrthoDB" id="72053at2759"/>
<dbReference type="InterPro" id="IPR013766">
    <property type="entry name" value="Thioredoxin_domain"/>
</dbReference>
<keyword evidence="4 7" id="KW-0472">Membrane</keyword>
<feature type="compositionally biased region" description="Low complexity" evidence="6">
    <location>
        <begin position="224"/>
        <end position="239"/>
    </location>
</feature>
<gene>
    <name evidence="10" type="ORF">yc1106_04686</name>
</gene>
<evidence type="ECO:0000256" key="3">
    <source>
        <dbReference type="ARBA" id="ARBA00022989"/>
    </source>
</evidence>
<dbReference type="InterPro" id="IPR052250">
    <property type="entry name" value="PDI_TMX3"/>
</dbReference>
<comment type="subcellular location">
    <subcellularLocation>
        <location evidence="1">Endoplasmic reticulum membrane</location>
        <topology evidence="1">Single-pass membrane protein</topology>
    </subcellularLocation>
</comment>
<dbReference type="SUPFAM" id="SSF52833">
    <property type="entry name" value="Thioredoxin-like"/>
    <property type="match status" value="3"/>
</dbReference>
<name>A0A9Q8Z6U5_CURCL</name>
<reference evidence="10" key="1">
    <citation type="submission" date="2021-12" db="EMBL/GenBank/DDBJ databases">
        <title>Curvularia clavata genome.</title>
        <authorList>
            <person name="Cao Y."/>
        </authorList>
    </citation>
    <scope>NUCLEOTIDE SEQUENCE</scope>
    <source>
        <strain evidence="10">Yc1106</strain>
    </source>
</reference>
<dbReference type="GO" id="GO:0005789">
    <property type="term" value="C:endoplasmic reticulum membrane"/>
    <property type="evidence" value="ECO:0007669"/>
    <property type="project" value="UniProtKB-SubCell"/>
</dbReference>
<dbReference type="VEuPathDB" id="FungiDB:yc1106_04686"/>